<proteinExistence type="inferred from homology"/>
<keyword evidence="7 12" id="KW-0472">Membrane</keyword>
<evidence type="ECO:0000256" key="1">
    <source>
        <dbReference type="ARBA" id="ARBA00004651"/>
    </source>
</evidence>
<dbReference type="CDD" id="cd15041">
    <property type="entry name" value="7tmB1_hormone_R"/>
    <property type="match status" value="1"/>
</dbReference>
<dbReference type="GO" id="GO:0007188">
    <property type="term" value="P:adenylate cyclase-modulating G protein-coupled receptor signaling pathway"/>
    <property type="evidence" value="ECO:0007669"/>
    <property type="project" value="TreeGrafter"/>
</dbReference>
<dbReference type="InterPro" id="IPR050332">
    <property type="entry name" value="GPCR_2"/>
</dbReference>
<feature type="domain" description="G-protein coupled receptors family 2 profile 1" evidence="14">
    <location>
        <begin position="117"/>
        <end position="202"/>
    </location>
</feature>
<feature type="region of interest" description="Disordered" evidence="11">
    <location>
        <begin position="509"/>
        <end position="536"/>
    </location>
</feature>
<evidence type="ECO:0000256" key="6">
    <source>
        <dbReference type="ARBA" id="ARBA00023040"/>
    </source>
</evidence>
<keyword evidence="10" id="KW-0807">Transducer</keyword>
<dbReference type="Proteomes" id="UP001497497">
    <property type="component" value="Unassembled WGS sequence"/>
</dbReference>
<dbReference type="InterPro" id="IPR001879">
    <property type="entry name" value="GPCR_2_extracellular_dom"/>
</dbReference>
<dbReference type="GO" id="GO:0007166">
    <property type="term" value="P:cell surface receptor signaling pathway"/>
    <property type="evidence" value="ECO:0007669"/>
    <property type="project" value="InterPro"/>
</dbReference>
<keyword evidence="13" id="KW-0732">Signal</keyword>
<dbReference type="GO" id="GO:0008528">
    <property type="term" value="F:G protein-coupled peptide receptor activity"/>
    <property type="evidence" value="ECO:0007669"/>
    <property type="project" value="TreeGrafter"/>
</dbReference>
<keyword evidence="3" id="KW-1003">Cell membrane</keyword>
<comment type="similarity">
    <text evidence="2">Belongs to the G-protein coupled receptor 2 family.</text>
</comment>
<dbReference type="PROSITE" id="PS00649">
    <property type="entry name" value="G_PROTEIN_RECEP_F2_1"/>
    <property type="match status" value="1"/>
</dbReference>
<dbReference type="PANTHER" id="PTHR45620:SF42">
    <property type="entry name" value="G-PROTEIN COUPLED RECEPTOR SEB-2"/>
    <property type="match status" value="1"/>
</dbReference>
<dbReference type="PRINTS" id="PR00249">
    <property type="entry name" value="GPCRSECRETIN"/>
</dbReference>
<dbReference type="AlphaFoldDB" id="A0AAV2H1Y9"/>
<feature type="transmembrane region" description="Helical" evidence="12">
    <location>
        <begin position="244"/>
        <end position="263"/>
    </location>
</feature>
<dbReference type="PROSITE" id="PS00650">
    <property type="entry name" value="G_PROTEIN_RECEP_F2_2"/>
    <property type="match status" value="1"/>
</dbReference>
<sequence>MKTLWSYRLAPWLWLIQIAFVSADTVKCRSKFGNFVPEEFKFHACSRCYFYITQSRDVHFHPSLPYLVVLNNQTVYPQWTILIPDADNSTLADRVCKTTSPDMCVRWKKCCEDATQCCERHMSSPPQENGTCPRTWDGYGCWDDTKAASTAYISCPVFLQYSMSSRYAEKRCTEDATWFVLGNDSKSQMTEWTDYRKCLDKESLLVSIYLGLACNVASIALLVPAIGIFFCYRRQHRIRLHINFFGALVFFDLVAIIWDLLVAHDRLMTTDSSVSVLFQNGDFCRVLAFLRIYSNSTTYMWMFCEGFYLHRLISNAFKPPKSLLFLYVIGWGRFMVVFFFLPILCLPLAYTSLYGILRLIYDNESCWVKSSGQLQWIFFAPNLCCLIVNFFFLCNILRILLTQLQSHPNEPSNFRRALKATFVLIPLFGVQLFVTIYRLPAGRSGGPEYEKFSVCVLNSQGFFVALIFCFFNGEVISHVKRTCTRMRLMRMPTEASRGQTTATSVNFVNHGPDSHESENGTLMYESPRPSPGAGKKLYNTMELNERKYPYIPLTARKQSTSPTEI</sequence>
<evidence type="ECO:0000256" key="7">
    <source>
        <dbReference type="ARBA" id="ARBA00023136"/>
    </source>
</evidence>
<feature type="domain" description="G-protein coupled receptors family 2 profile 2" evidence="15">
    <location>
        <begin position="204"/>
        <end position="472"/>
    </location>
</feature>
<evidence type="ECO:0000256" key="2">
    <source>
        <dbReference type="ARBA" id="ARBA00005314"/>
    </source>
</evidence>
<reference evidence="16 17" key="1">
    <citation type="submission" date="2024-04" db="EMBL/GenBank/DDBJ databases">
        <authorList>
            <consortium name="Genoscope - CEA"/>
            <person name="William W."/>
        </authorList>
    </citation>
    <scope>NUCLEOTIDE SEQUENCE [LARGE SCALE GENOMIC DNA]</scope>
</reference>
<accession>A0AAV2H1Y9</accession>
<dbReference type="Pfam" id="PF00002">
    <property type="entry name" value="7tm_2"/>
    <property type="match status" value="1"/>
</dbReference>
<evidence type="ECO:0000256" key="3">
    <source>
        <dbReference type="ARBA" id="ARBA00022475"/>
    </source>
</evidence>
<keyword evidence="8" id="KW-0675">Receptor</keyword>
<comment type="caution">
    <text evidence="16">The sequence shown here is derived from an EMBL/GenBank/DDBJ whole genome shotgun (WGS) entry which is preliminary data.</text>
</comment>
<dbReference type="Gene3D" id="4.10.1240.10">
    <property type="entry name" value="GPCR, family 2, extracellular hormone receptor domain"/>
    <property type="match status" value="1"/>
</dbReference>
<dbReference type="PROSITE" id="PS50227">
    <property type="entry name" value="G_PROTEIN_RECEP_F2_3"/>
    <property type="match status" value="1"/>
</dbReference>
<gene>
    <name evidence="16" type="ORF">GSLYS_00001859001</name>
</gene>
<dbReference type="PANTHER" id="PTHR45620">
    <property type="entry name" value="PDF RECEPTOR-LIKE PROTEIN-RELATED"/>
    <property type="match status" value="1"/>
</dbReference>
<dbReference type="PROSITE" id="PS50261">
    <property type="entry name" value="G_PROTEIN_RECEP_F2_4"/>
    <property type="match status" value="1"/>
</dbReference>
<evidence type="ECO:0000256" key="9">
    <source>
        <dbReference type="ARBA" id="ARBA00023180"/>
    </source>
</evidence>
<evidence type="ECO:0000256" key="13">
    <source>
        <dbReference type="SAM" id="SignalP"/>
    </source>
</evidence>
<evidence type="ECO:0000313" key="17">
    <source>
        <dbReference type="Proteomes" id="UP001497497"/>
    </source>
</evidence>
<dbReference type="InterPro" id="IPR017981">
    <property type="entry name" value="GPCR_2-like_7TM"/>
</dbReference>
<protein>
    <recommendedName>
        <fullName evidence="18">Calcitonin receptor</fullName>
    </recommendedName>
</protein>
<feature type="transmembrane region" description="Helical" evidence="12">
    <location>
        <begin position="422"/>
        <end position="440"/>
    </location>
</feature>
<dbReference type="Gene3D" id="1.20.1070.10">
    <property type="entry name" value="Rhodopsin 7-helix transmembrane proteins"/>
    <property type="match status" value="1"/>
</dbReference>
<feature type="chain" id="PRO_5043617990" description="Calcitonin receptor" evidence="13">
    <location>
        <begin position="24"/>
        <end position="565"/>
    </location>
</feature>
<evidence type="ECO:0000259" key="14">
    <source>
        <dbReference type="PROSITE" id="PS50227"/>
    </source>
</evidence>
<dbReference type="SUPFAM" id="SSF81321">
    <property type="entry name" value="Family A G protein-coupled receptor-like"/>
    <property type="match status" value="1"/>
</dbReference>
<dbReference type="SMART" id="SM00008">
    <property type="entry name" value="HormR"/>
    <property type="match status" value="1"/>
</dbReference>
<feature type="transmembrane region" description="Helical" evidence="12">
    <location>
        <begin position="377"/>
        <end position="401"/>
    </location>
</feature>
<feature type="transmembrane region" description="Helical" evidence="12">
    <location>
        <begin position="324"/>
        <end position="357"/>
    </location>
</feature>
<dbReference type="InterPro" id="IPR000832">
    <property type="entry name" value="GPCR_2_secretin-like"/>
</dbReference>
<evidence type="ECO:0008006" key="18">
    <source>
        <dbReference type="Google" id="ProtNLM"/>
    </source>
</evidence>
<evidence type="ECO:0000256" key="12">
    <source>
        <dbReference type="SAM" id="Phobius"/>
    </source>
</evidence>
<comment type="subcellular location">
    <subcellularLocation>
        <location evidence="1">Cell membrane</location>
        <topology evidence="1">Multi-pass membrane protein</topology>
    </subcellularLocation>
</comment>
<keyword evidence="9" id="KW-0325">Glycoprotein</keyword>
<evidence type="ECO:0000256" key="11">
    <source>
        <dbReference type="SAM" id="MobiDB-lite"/>
    </source>
</evidence>
<dbReference type="EMBL" id="CAXITT010000021">
    <property type="protein sequence ID" value="CAL1527689.1"/>
    <property type="molecule type" value="Genomic_DNA"/>
</dbReference>
<dbReference type="InterPro" id="IPR036445">
    <property type="entry name" value="GPCR_2_extracell_dom_sf"/>
</dbReference>
<dbReference type="GO" id="GO:0005886">
    <property type="term" value="C:plasma membrane"/>
    <property type="evidence" value="ECO:0007669"/>
    <property type="project" value="UniProtKB-SubCell"/>
</dbReference>
<keyword evidence="17" id="KW-1185">Reference proteome</keyword>
<feature type="signal peptide" evidence="13">
    <location>
        <begin position="1"/>
        <end position="23"/>
    </location>
</feature>
<evidence type="ECO:0000256" key="4">
    <source>
        <dbReference type="ARBA" id="ARBA00022692"/>
    </source>
</evidence>
<evidence type="ECO:0000256" key="8">
    <source>
        <dbReference type="ARBA" id="ARBA00023170"/>
    </source>
</evidence>
<dbReference type="InterPro" id="IPR017983">
    <property type="entry name" value="GPCR_2_secretin-like_CS"/>
</dbReference>
<evidence type="ECO:0000256" key="10">
    <source>
        <dbReference type="ARBA" id="ARBA00023224"/>
    </source>
</evidence>
<keyword evidence="4 12" id="KW-0812">Transmembrane</keyword>
<organism evidence="16 17">
    <name type="scientific">Lymnaea stagnalis</name>
    <name type="common">Great pond snail</name>
    <name type="synonym">Helix stagnalis</name>
    <dbReference type="NCBI Taxonomy" id="6523"/>
    <lineage>
        <taxon>Eukaryota</taxon>
        <taxon>Metazoa</taxon>
        <taxon>Spiralia</taxon>
        <taxon>Lophotrochozoa</taxon>
        <taxon>Mollusca</taxon>
        <taxon>Gastropoda</taxon>
        <taxon>Heterobranchia</taxon>
        <taxon>Euthyneura</taxon>
        <taxon>Panpulmonata</taxon>
        <taxon>Hygrophila</taxon>
        <taxon>Lymnaeoidea</taxon>
        <taxon>Lymnaeidae</taxon>
        <taxon>Lymnaea</taxon>
    </lineage>
</organism>
<dbReference type="SUPFAM" id="SSF111418">
    <property type="entry name" value="Hormone receptor domain"/>
    <property type="match status" value="1"/>
</dbReference>
<evidence type="ECO:0000256" key="5">
    <source>
        <dbReference type="ARBA" id="ARBA00022989"/>
    </source>
</evidence>
<evidence type="ECO:0000313" key="16">
    <source>
        <dbReference type="EMBL" id="CAL1527689.1"/>
    </source>
</evidence>
<name>A0AAV2H1Y9_LYMST</name>
<feature type="transmembrane region" description="Helical" evidence="12">
    <location>
        <begin position="460"/>
        <end position="479"/>
    </location>
</feature>
<feature type="transmembrane region" description="Helical" evidence="12">
    <location>
        <begin position="208"/>
        <end position="232"/>
    </location>
</feature>
<feature type="transmembrane region" description="Helical" evidence="12">
    <location>
        <begin position="283"/>
        <end position="303"/>
    </location>
</feature>
<dbReference type="Pfam" id="PF02793">
    <property type="entry name" value="HRM"/>
    <property type="match status" value="1"/>
</dbReference>
<keyword evidence="5 12" id="KW-1133">Transmembrane helix</keyword>
<keyword evidence="6" id="KW-0297">G-protein coupled receptor</keyword>
<evidence type="ECO:0000259" key="15">
    <source>
        <dbReference type="PROSITE" id="PS50261"/>
    </source>
</evidence>